<name>A0ABT0PJM2_9GAMM</name>
<protein>
    <submittedName>
        <fullName evidence="1">Nuclear transport factor 2 family protein</fullName>
    </submittedName>
</protein>
<accession>A0ABT0PJM2</accession>
<proteinExistence type="predicted"/>
<organism evidence="1 2">
    <name type="scientific">Parendozoicomonas callyspongiae</name>
    <dbReference type="NCBI Taxonomy" id="2942213"/>
    <lineage>
        <taxon>Bacteria</taxon>
        <taxon>Pseudomonadati</taxon>
        <taxon>Pseudomonadota</taxon>
        <taxon>Gammaproteobacteria</taxon>
        <taxon>Oceanospirillales</taxon>
        <taxon>Endozoicomonadaceae</taxon>
        <taxon>Parendozoicomonas</taxon>
    </lineage>
</organism>
<dbReference type="RefSeq" id="WP_249701222.1">
    <property type="nucleotide sequence ID" value="NZ_JAMFLX010000028.1"/>
</dbReference>
<dbReference type="Gene3D" id="3.10.450.50">
    <property type="match status" value="1"/>
</dbReference>
<reference evidence="1 2" key="1">
    <citation type="submission" date="2022-05" db="EMBL/GenBank/DDBJ databases">
        <authorList>
            <person name="Park J.-S."/>
        </authorList>
    </citation>
    <scope>NUCLEOTIDE SEQUENCE [LARGE SCALE GENOMIC DNA]</scope>
    <source>
        <strain evidence="1 2">2012CJ34-2</strain>
    </source>
</reference>
<dbReference type="Proteomes" id="UP001203338">
    <property type="component" value="Unassembled WGS sequence"/>
</dbReference>
<dbReference type="EMBL" id="JAMFLX010000028">
    <property type="protein sequence ID" value="MCL6271592.1"/>
    <property type="molecule type" value="Genomic_DNA"/>
</dbReference>
<comment type="caution">
    <text evidence="1">The sequence shown here is derived from an EMBL/GenBank/DDBJ whole genome shotgun (WGS) entry which is preliminary data.</text>
</comment>
<sequence>MIPSVIEKWHNIIATKNPSTLGDILADDVFFYSPVVHTPQKGKQLTRMYLMGASHVLLSGPFRYEREVIGDGFAVLEFTTEIDGIQINGVDMISWNEDNLITEFKVMLRPLKAINLVHQKMGEMLKLVQSGKMSIPA</sequence>
<dbReference type="InterPro" id="IPR032710">
    <property type="entry name" value="NTF2-like_dom_sf"/>
</dbReference>
<keyword evidence="2" id="KW-1185">Reference proteome</keyword>
<evidence type="ECO:0000313" key="1">
    <source>
        <dbReference type="EMBL" id="MCL6271592.1"/>
    </source>
</evidence>
<gene>
    <name evidence="1" type="ORF">M3P05_16875</name>
</gene>
<dbReference type="SUPFAM" id="SSF54427">
    <property type="entry name" value="NTF2-like"/>
    <property type="match status" value="1"/>
</dbReference>
<evidence type="ECO:0000313" key="2">
    <source>
        <dbReference type="Proteomes" id="UP001203338"/>
    </source>
</evidence>